<accession>A0A7X2CHU6</accession>
<evidence type="ECO:0000313" key="1">
    <source>
        <dbReference type="EMBL" id="MQU31623.1"/>
    </source>
</evidence>
<keyword evidence="2" id="KW-1185">Reference proteome</keyword>
<dbReference type="EMBL" id="WIVX01000034">
    <property type="protein sequence ID" value="MQU31623.1"/>
    <property type="molecule type" value="Genomic_DNA"/>
</dbReference>
<comment type="caution">
    <text evidence="1">The sequence shown here is derived from an EMBL/GenBank/DDBJ whole genome shotgun (WGS) entry which is preliminary data.</text>
</comment>
<gene>
    <name evidence="1" type="ORF">GHO30_09430</name>
</gene>
<dbReference type="Proteomes" id="UP000470186">
    <property type="component" value="Unassembled WGS sequence"/>
</dbReference>
<protein>
    <submittedName>
        <fullName evidence="1">Uncharacterized protein</fullName>
    </submittedName>
</protein>
<organism evidence="1 2">
    <name type="scientific">Pseudomonas helleri</name>
    <dbReference type="NCBI Taxonomy" id="1608996"/>
    <lineage>
        <taxon>Bacteria</taxon>
        <taxon>Pseudomonadati</taxon>
        <taxon>Pseudomonadota</taxon>
        <taxon>Gammaproteobacteria</taxon>
        <taxon>Pseudomonadales</taxon>
        <taxon>Pseudomonadaceae</taxon>
        <taxon>Pseudomonas</taxon>
    </lineage>
</organism>
<proteinExistence type="predicted"/>
<dbReference type="RefSeq" id="WP_153350485.1">
    <property type="nucleotide sequence ID" value="NZ_JBQQLO010000067.1"/>
</dbReference>
<reference evidence="1 2" key="1">
    <citation type="submission" date="2019-10" db="EMBL/GenBank/DDBJ databases">
        <title>Evaluation of single-gene subtyping targets for Pseudomonas.</title>
        <authorList>
            <person name="Reichler S.J."/>
            <person name="Orsi R.H."/>
            <person name="Wiedmann M."/>
            <person name="Martin N.H."/>
            <person name="Murphy S.I."/>
        </authorList>
    </citation>
    <scope>NUCLEOTIDE SEQUENCE [LARGE SCALE GENOMIC DNA]</scope>
    <source>
        <strain evidence="1 2">FSL R10-2107</strain>
    </source>
</reference>
<evidence type="ECO:0000313" key="2">
    <source>
        <dbReference type="Proteomes" id="UP000470186"/>
    </source>
</evidence>
<sequence length="436" mass="48264">MFVDLLLKPVSGLGPNARFFLAAFAMRFGGEGAVLLTVKELARRLMISSRLVTEVVPELARDEAFLVVKDVSVGRGRPTRSYEIAPALQEVERSRPESIASLTHGPLIRHLLSCPDIQESDSIVEVAVGESEQAVGYKQLPARKKSNRLSVSNRLLLAVLMCHADDLGVVRRVGMPMLKQLTGLDEAKLKPRLRRLVHLGFIRSSVAGVTSSIFAEVKVSTTYFLNLNHPQLRLEEDCCASIVLHEYGVGRRETVSAAAPAVALRFFQALREPVFDVLYLKLARYVSHLLSHHWDELRLPERSWEIALLKNMISADFNRPQGDFATGLAIGEADWLEIIDHFHWFVVERAAKIKSRLGVMVLGDLNGSRMEVIPSPDKGGGSRITTLLLRRSPVPTASCLVIRDMQSGSCEPFNGEAGLTADERYQYGLQAHPKSG</sequence>
<dbReference type="AlphaFoldDB" id="A0A7X2CHU6"/>
<name>A0A7X2CHU6_9PSED</name>